<dbReference type="InterPro" id="IPR013736">
    <property type="entry name" value="Xaa-Pro_dipept_C"/>
</dbReference>
<protein>
    <submittedName>
        <fullName evidence="5">Glycerol-3-phosphate ABC transporter, periplasmic glycerol-3-phosphate-binding protein</fullName>
    </submittedName>
</protein>
<dbReference type="SUPFAM" id="SSF53474">
    <property type="entry name" value="alpha/beta-Hydrolases"/>
    <property type="match status" value="1"/>
</dbReference>
<accession>A0A4Z1E276</accession>
<evidence type="ECO:0000256" key="1">
    <source>
        <dbReference type="ARBA" id="ARBA00004196"/>
    </source>
</evidence>
<dbReference type="InterPro" id="IPR001119">
    <property type="entry name" value="SLH_dom"/>
</dbReference>
<feature type="domain" description="SLH" evidence="4">
    <location>
        <begin position="829"/>
        <end position="894"/>
    </location>
</feature>
<keyword evidence="2" id="KW-0378">Hydrolase</keyword>
<dbReference type="Gene3D" id="2.60.120.260">
    <property type="entry name" value="Galactose-binding domain-like"/>
    <property type="match status" value="1"/>
</dbReference>
<dbReference type="InterPro" id="IPR042229">
    <property type="entry name" value="Listeria/Bacterioides_rpt_sf"/>
</dbReference>
<evidence type="ECO:0000256" key="2">
    <source>
        <dbReference type="ARBA" id="ARBA00022801"/>
    </source>
</evidence>
<evidence type="ECO:0000259" key="4">
    <source>
        <dbReference type="PROSITE" id="PS51272"/>
    </source>
</evidence>
<dbReference type="GO" id="GO:0008239">
    <property type="term" value="F:dipeptidyl-peptidase activity"/>
    <property type="evidence" value="ECO:0007669"/>
    <property type="project" value="InterPro"/>
</dbReference>
<dbReference type="InterPro" id="IPR008979">
    <property type="entry name" value="Galactose-bd-like_sf"/>
</dbReference>
<keyword evidence="6" id="KW-1185">Reference proteome</keyword>
<gene>
    <name evidence="5" type="ORF">SERN_2939</name>
</gene>
<feature type="chain" id="PRO_5021427895" evidence="3">
    <location>
        <begin position="34"/>
        <end position="1024"/>
    </location>
</feature>
<dbReference type="InterPro" id="IPR005674">
    <property type="entry name" value="CocE/Ser_esterase"/>
</dbReference>
<dbReference type="SMART" id="SM00939">
    <property type="entry name" value="PepX_C"/>
    <property type="match status" value="1"/>
</dbReference>
<dbReference type="Pfam" id="PF09479">
    <property type="entry name" value="Flg_new"/>
    <property type="match status" value="1"/>
</dbReference>
<sequence length="1024" mass="108978">MRPPVSTRRRRRSILAALLAATVLPIAAIPATAAPETLADVTDLASGLTAEATTAVEREAFPTAETPEGVSIVGGVTAPRYDYGTAVRERVFIPVEGVDQDGDGVTDVTAIDIIRPAATETGLMSPAIIDTSPYYTTLGRGNESERLNSNLGGVVTDLNPLYYDNYFVPRGYTVIHAQMNGTGFSNGCPLHGGAGDIESLKVVVDWLNGRVPGFDADGAPVDATWHNGKSAMFGKSYDGTLANGVAATGVEGLETIVPIDAITQWYRYSRTNGIRHNTHYPQSLSNTVTNPERRELCAPTRAIMNEVDGDTDGDVNDFWQERNYQLDADNVTAAVFAIQGLNDDNVRMSQFNEWWDALAANDVPRKVWLPRQGHIDPFDFRRTVWVDTIHRWYDHWLMGIDNGIMDEPESTVEQGVEEYVDEASWPAPGTQDVAVHLTGTTPGAAGDLALQPTTGEGATETLTFTNPANSINENNLISAPEGQQANRLAFLSEPLENELRISGTPRIELDASLSTDQANLGAVLVDYGTAERVSRSGDGSRNTTVRTCWGAGNATDTGCYLEKERVLATADFWRLSRGALDSSNRTSLMSGKATPVVPGTEYGFDFDMEPYDYVFPAGHRIGVVLTTNLQGFNLGGTVNATVSLDAATSTIVLPIVGGTGAAVASGGLGDAAGVTLDFDLLGEGTTAVEPQVLAYGATPTEPAEPVDGELVFAGWFADEALTVPFDFTAALTTDTTAYARWITVIEAAVSLDVTVSATTALVGESVDVTVTATDADGDLLGDVTSLVTFSSTSPGVTFSGASATLGAVGDAVVTATLSDATGTATVEVLPIPFVDVPLGTLFFDEIRWLSDAGISTGWPTADGEREFRPFNPVARDAMAAFLYRLAEPVDYTPPATSPFVDVPVGSQFYTEIAWLADEGISTGWVRADGTREFRPLDSINRDAMAAFLYRLAEVEPGTAPTTTPFTDVPSDSQFATEIAWVASVGISTGWQGNDGTAVFRPVTPIARDAIAAFLYRFDSLELLG</sequence>
<dbReference type="EMBL" id="RHPJ01000005">
    <property type="protein sequence ID" value="TGO03927.1"/>
    <property type="molecule type" value="Genomic_DNA"/>
</dbReference>
<keyword evidence="3" id="KW-0732">Signal</keyword>
<proteinExistence type="predicted"/>
<comment type="caution">
    <text evidence="5">The sequence shown here is derived from an EMBL/GenBank/DDBJ whole genome shotgun (WGS) entry which is preliminary data.</text>
</comment>
<dbReference type="AlphaFoldDB" id="A0A4Z1E276"/>
<dbReference type="InterPro" id="IPR013378">
    <property type="entry name" value="InlB-like_B-rpt"/>
</dbReference>
<dbReference type="Pfam" id="PF08530">
    <property type="entry name" value="PepX_C"/>
    <property type="match status" value="1"/>
</dbReference>
<dbReference type="Pfam" id="PF02129">
    <property type="entry name" value="Peptidase_S15"/>
    <property type="match status" value="1"/>
</dbReference>
<dbReference type="InterPro" id="IPR000383">
    <property type="entry name" value="Xaa-Pro-like_dom"/>
</dbReference>
<comment type="subcellular location">
    <subcellularLocation>
        <location evidence="1">Cell envelope</location>
    </subcellularLocation>
</comment>
<dbReference type="PROSITE" id="PS51272">
    <property type="entry name" value="SLH"/>
    <property type="match status" value="3"/>
</dbReference>
<dbReference type="Proteomes" id="UP000297318">
    <property type="component" value="Unassembled WGS sequence"/>
</dbReference>
<dbReference type="GO" id="GO:0030313">
    <property type="term" value="C:cell envelope"/>
    <property type="evidence" value="ECO:0007669"/>
    <property type="project" value="UniProtKB-SubCell"/>
</dbReference>
<feature type="signal peptide" evidence="3">
    <location>
        <begin position="1"/>
        <end position="33"/>
    </location>
</feature>
<feature type="domain" description="SLH" evidence="4">
    <location>
        <begin position="964"/>
        <end position="1024"/>
    </location>
</feature>
<dbReference type="Gene3D" id="2.60.40.4270">
    <property type="entry name" value="Listeria-Bacteroides repeat domain"/>
    <property type="match status" value="1"/>
</dbReference>
<organism evidence="5 6">
    <name type="scientific">Serinibacter arcticus</name>
    <dbReference type="NCBI Taxonomy" id="1655435"/>
    <lineage>
        <taxon>Bacteria</taxon>
        <taxon>Bacillati</taxon>
        <taxon>Actinomycetota</taxon>
        <taxon>Actinomycetes</taxon>
        <taxon>Micrococcales</taxon>
        <taxon>Beutenbergiaceae</taxon>
        <taxon>Serinibacter</taxon>
    </lineage>
</organism>
<evidence type="ECO:0000313" key="6">
    <source>
        <dbReference type="Proteomes" id="UP000297318"/>
    </source>
</evidence>
<dbReference type="InterPro" id="IPR029058">
    <property type="entry name" value="AB_hydrolase_fold"/>
</dbReference>
<evidence type="ECO:0000313" key="5">
    <source>
        <dbReference type="EMBL" id="TGO03927.1"/>
    </source>
</evidence>
<dbReference type="NCBIfam" id="TIGR00976">
    <property type="entry name" value="CocE_NonD"/>
    <property type="match status" value="1"/>
</dbReference>
<dbReference type="Gene3D" id="3.40.50.1820">
    <property type="entry name" value="alpha/beta hydrolase"/>
    <property type="match status" value="2"/>
</dbReference>
<feature type="domain" description="SLH" evidence="4">
    <location>
        <begin position="895"/>
        <end position="962"/>
    </location>
</feature>
<dbReference type="SUPFAM" id="SSF49785">
    <property type="entry name" value="Galactose-binding domain-like"/>
    <property type="match status" value="1"/>
</dbReference>
<reference evidence="5 6" key="1">
    <citation type="submission" date="2018-11" db="EMBL/GenBank/DDBJ databases">
        <title>Complete genome sequencing of the Actinobacteria Serinibacter sp. K3-2.</title>
        <authorList>
            <person name="Rakitin A.L."/>
            <person name="Beletsky A.V."/>
            <person name="Mardanov A.V."/>
            <person name="Ravin N.V."/>
            <person name="Gromova A.S."/>
            <person name="Filippova S.N."/>
            <person name="Gal'Chenko V.F."/>
        </authorList>
    </citation>
    <scope>NUCLEOTIDE SEQUENCE [LARGE SCALE GENOMIC DNA]</scope>
    <source>
        <strain evidence="5 6">K3-2</strain>
    </source>
</reference>
<name>A0A4Z1E276_9MICO</name>
<dbReference type="Gene3D" id="2.60.40.1080">
    <property type="match status" value="1"/>
</dbReference>
<evidence type="ECO:0000256" key="3">
    <source>
        <dbReference type="SAM" id="SignalP"/>
    </source>
</evidence>